<keyword evidence="6" id="KW-0812">Transmembrane</keyword>
<dbReference type="SUPFAM" id="SSF55874">
    <property type="entry name" value="ATPase domain of HSP90 chaperone/DNA topoisomerase II/histidine kinase"/>
    <property type="match status" value="1"/>
</dbReference>
<dbReference type="Pfam" id="PF08447">
    <property type="entry name" value="PAS_3"/>
    <property type="match status" value="1"/>
</dbReference>
<dbReference type="SUPFAM" id="SSF55785">
    <property type="entry name" value="PYP-like sensor domain (PAS domain)"/>
    <property type="match status" value="1"/>
</dbReference>
<dbReference type="SMART" id="SM00387">
    <property type="entry name" value="HATPase_c"/>
    <property type="match status" value="1"/>
</dbReference>
<sequence>MTGDKLFTSLTGAQMLINRLQGELSIASNEFVALLLELETYMDQLRSANQHMAQVIAERREMEKVLLASESRFRALVEQGSDIIMLLNRRGKCTYISPSVERVLGYRPADIEGFRVLSYVHPTDRQRIQQDFFTCMGSPAVEIPLSCRVQSARGNWRYVSGVACNRLNDPATYAIVINIRDVTERHQADAQICYLNRSLERKIKERTAQLQLAYDFEATLKRITDKVRDSLDEAQIMQTAVEELVKAIPGSSCTASIYDLDRRVAFIGYEYTLSPCSYRGRSLDMNAYPELYEQILQGQTFQLCSLNPNPERGQVAMLIQPISDDENVLGDLWLVNQVSYCFSEQDIKLVQQVANQCAIALRQSRLYQTSQAQVVELERLNRMKDDFLNTVSHELRTPMAHIQMASQMLTVQLQALENYGGDNIHRYMQILEYECDRELSLIDDLLDMARLEVNADDDVLELMPIQLQIYIPVIAESFQERVRNQQQQLIIEIPADLPPLNTYEKYLNRILTELLNNACKYTPPEERIVVSARSIAVETVAPDEATNLSPPRQLLFLQIRVTNTGVEIPLEERDRIFEKFYRIPSNDPWKHGGTGLGLALVKKLAERLKCNIQLESEQLQTSFVLQFSLNS</sequence>
<evidence type="ECO:0000256" key="4">
    <source>
        <dbReference type="ARBA" id="ARBA00022553"/>
    </source>
</evidence>
<evidence type="ECO:0000256" key="9">
    <source>
        <dbReference type="ARBA" id="ARBA00022840"/>
    </source>
</evidence>
<evidence type="ECO:0000256" key="2">
    <source>
        <dbReference type="ARBA" id="ARBA00004141"/>
    </source>
</evidence>
<evidence type="ECO:0000313" key="17">
    <source>
        <dbReference type="Proteomes" id="UP001576780"/>
    </source>
</evidence>
<feature type="coiled-coil region" evidence="13">
    <location>
        <begin position="38"/>
        <end position="65"/>
    </location>
</feature>
<evidence type="ECO:0000256" key="7">
    <source>
        <dbReference type="ARBA" id="ARBA00022741"/>
    </source>
</evidence>
<dbReference type="CDD" id="cd00075">
    <property type="entry name" value="HATPase"/>
    <property type="match status" value="1"/>
</dbReference>
<feature type="domain" description="Histidine kinase" evidence="14">
    <location>
        <begin position="390"/>
        <end position="631"/>
    </location>
</feature>
<keyword evidence="10" id="KW-1133">Transmembrane helix</keyword>
<evidence type="ECO:0000256" key="6">
    <source>
        <dbReference type="ARBA" id="ARBA00022692"/>
    </source>
</evidence>
<keyword evidence="12" id="KW-0472">Membrane</keyword>
<name>A0ABV4WU94_9CYAN</name>
<comment type="catalytic activity">
    <reaction evidence="1">
        <text>ATP + protein L-histidine = ADP + protein N-phospho-L-histidine.</text>
        <dbReference type="EC" id="2.7.13.3"/>
    </reaction>
</comment>
<dbReference type="CDD" id="cd00130">
    <property type="entry name" value="PAS"/>
    <property type="match status" value="1"/>
</dbReference>
<reference evidence="16 17" key="1">
    <citation type="submission" date="2024-09" db="EMBL/GenBank/DDBJ databases">
        <title>Floridaenema gen nov. (Aerosakkonemataceae, Aerosakkonematales ord. nov., Cyanobacteria) from benthic tropical and subtropical fresh waters, with the description of four new species.</title>
        <authorList>
            <person name="Moretto J.A."/>
            <person name="Berthold D.E."/>
            <person name="Lefler F.W."/>
            <person name="Huang I.-S."/>
            <person name="Laughinghouse H. IV."/>
        </authorList>
    </citation>
    <scope>NUCLEOTIDE SEQUENCE [LARGE SCALE GENOMIC DNA]</scope>
    <source>
        <strain evidence="16 17">BLCC-F167</strain>
    </source>
</reference>
<dbReference type="InterPro" id="IPR029016">
    <property type="entry name" value="GAF-like_dom_sf"/>
</dbReference>
<keyword evidence="13" id="KW-0175">Coiled coil</keyword>
<dbReference type="EC" id="2.7.13.3" evidence="3"/>
<keyword evidence="11" id="KW-0902">Two-component regulatory system</keyword>
<dbReference type="CDD" id="cd00082">
    <property type="entry name" value="HisKA"/>
    <property type="match status" value="1"/>
</dbReference>
<dbReference type="NCBIfam" id="TIGR00229">
    <property type="entry name" value="sensory_box"/>
    <property type="match status" value="1"/>
</dbReference>
<dbReference type="Gene3D" id="3.30.450.20">
    <property type="entry name" value="PAS domain"/>
    <property type="match status" value="1"/>
</dbReference>
<keyword evidence="7" id="KW-0547">Nucleotide-binding</keyword>
<evidence type="ECO:0000313" key="16">
    <source>
        <dbReference type="EMBL" id="MFB2838689.1"/>
    </source>
</evidence>
<dbReference type="PROSITE" id="PS50109">
    <property type="entry name" value="HIS_KIN"/>
    <property type="match status" value="1"/>
</dbReference>
<evidence type="ECO:0000256" key="3">
    <source>
        <dbReference type="ARBA" id="ARBA00012438"/>
    </source>
</evidence>
<comment type="subcellular location">
    <subcellularLocation>
        <location evidence="2">Membrane</location>
        <topology evidence="2">Multi-pass membrane protein</topology>
    </subcellularLocation>
</comment>
<gene>
    <name evidence="16" type="ORF">ACE1CA_29730</name>
</gene>
<dbReference type="InterPro" id="IPR000014">
    <property type="entry name" value="PAS"/>
</dbReference>
<keyword evidence="4" id="KW-0597">Phosphoprotein</keyword>
<dbReference type="InterPro" id="IPR003018">
    <property type="entry name" value="GAF"/>
</dbReference>
<dbReference type="SMART" id="SM00388">
    <property type="entry name" value="HisKA"/>
    <property type="match status" value="1"/>
</dbReference>
<evidence type="ECO:0000259" key="14">
    <source>
        <dbReference type="PROSITE" id="PS50109"/>
    </source>
</evidence>
<evidence type="ECO:0000256" key="5">
    <source>
        <dbReference type="ARBA" id="ARBA00022679"/>
    </source>
</evidence>
<evidence type="ECO:0000256" key="12">
    <source>
        <dbReference type="ARBA" id="ARBA00023136"/>
    </source>
</evidence>
<dbReference type="InterPro" id="IPR003661">
    <property type="entry name" value="HisK_dim/P_dom"/>
</dbReference>
<dbReference type="InterPro" id="IPR005467">
    <property type="entry name" value="His_kinase_dom"/>
</dbReference>
<dbReference type="InterPro" id="IPR003594">
    <property type="entry name" value="HATPase_dom"/>
</dbReference>
<dbReference type="Pfam" id="PF13185">
    <property type="entry name" value="GAF_2"/>
    <property type="match status" value="1"/>
</dbReference>
<dbReference type="Gene3D" id="3.30.565.10">
    <property type="entry name" value="Histidine kinase-like ATPase, C-terminal domain"/>
    <property type="match status" value="1"/>
</dbReference>
<evidence type="ECO:0000259" key="15">
    <source>
        <dbReference type="PROSITE" id="PS50112"/>
    </source>
</evidence>
<evidence type="ECO:0000256" key="1">
    <source>
        <dbReference type="ARBA" id="ARBA00000085"/>
    </source>
</evidence>
<keyword evidence="8" id="KW-0418">Kinase</keyword>
<dbReference type="PRINTS" id="PR00344">
    <property type="entry name" value="BCTRLSENSOR"/>
</dbReference>
<evidence type="ECO:0000256" key="11">
    <source>
        <dbReference type="ARBA" id="ARBA00023012"/>
    </source>
</evidence>
<dbReference type="InterPro" id="IPR004358">
    <property type="entry name" value="Sig_transdc_His_kin-like_C"/>
</dbReference>
<evidence type="ECO:0000256" key="13">
    <source>
        <dbReference type="SAM" id="Coils"/>
    </source>
</evidence>
<dbReference type="SMART" id="SM00065">
    <property type="entry name" value="GAF"/>
    <property type="match status" value="1"/>
</dbReference>
<dbReference type="GO" id="GO:0005524">
    <property type="term" value="F:ATP binding"/>
    <property type="evidence" value="ECO:0007669"/>
    <property type="project" value="UniProtKB-KW"/>
</dbReference>
<dbReference type="InterPro" id="IPR036097">
    <property type="entry name" value="HisK_dim/P_sf"/>
</dbReference>
<dbReference type="PROSITE" id="PS50112">
    <property type="entry name" value="PAS"/>
    <property type="match status" value="1"/>
</dbReference>
<proteinExistence type="predicted"/>
<dbReference type="PANTHER" id="PTHR42878">
    <property type="entry name" value="TWO-COMPONENT HISTIDINE KINASE"/>
    <property type="match status" value="1"/>
</dbReference>
<dbReference type="InterPro" id="IPR036890">
    <property type="entry name" value="HATPase_C_sf"/>
</dbReference>
<evidence type="ECO:0000256" key="10">
    <source>
        <dbReference type="ARBA" id="ARBA00022989"/>
    </source>
</evidence>
<keyword evidence="17" id="KW-1185">Reference proteome</keyword>
<keyword evidence="9 16" id="KW-0067">ATP-binding</keyword>
<dbReference type="EMBL" id="JBHFNT010000270">
    <property type="protein sequence ID" value="MFB2838689.1"/>
    <property type="molecule type" value="Genomic_DNA"/>
</dbReference>
<dbReference type="Pfam" id="PF00512">
    <property type="entry name" value="HisKA"/>
    <property type="match status" value="1"/>
</dbReference>
<dbReference type="SUPFAM" id="SSF55781">
    <property type="entry name" value="GAF domain-like"/>
    <property type="match status" value="1"/>
</dbReference>
<dbReference type="InterPro" id="IPR050351">
    <property type="entry name" value="BphY/WalK/GraS-like"/>
</dbReference>
<dbReference type="RefSeq" id="WP_413280990.1">
    <property type="nucleotide sequence ID" value="NZ_JBHFNT010000270.1"/>
</dbReference>
<dbReference type="PANTHER" id="PTHR42878:SF7">
    <property type="entry name" value="SENSOR HISTIDINE KINASE GLRK"/>
    <property type="match status" value="1"/>
</dbReference>
<evidence type="ECO:0000256" key="8">
    <source>
        <dbReference type="ARBA" id="ARBA00022777"/>
    </source>
</evidence>
<organism evidence="16 17">
    <name type="scientific">Floridaenema evergladense BLCC-F167</name>
    <dbReference type="NCBI Taxonomy" id="3153639"/>
    <lineage>
        <taxon>Bacteria</taxon>
        <taxon>Bacillati</taxon>
        <taxon>Cyanobacteriota</taxon>
        <taxon>Cyanophyceae</taxon>
        <taxon>Oscillatoriophycideae</taxon>
        <taxon>Aerosakkonematales</taxon>
        <taxon>Aerosakkonemataceae</taxon>
        <taxon>Floridanema</taxon>
        <taxon>Floridanema evergladense</taxon>
    </lineage>
</organism>
<dbReference type="SUPFAM" id="SSF47384">
    <property type="entry name" value="Homodimeric domain of signal transducing histidine kinase"/>
    <property type="match status" value="1"/>
</dbReference>
<dbReference type="SMART" id="SM00091">
    <property type="entry name" value="PAS"/>
    <property type="match status" value="1"/>
</dbReference>
<protein>
    <recommendedName>
        <fullName evidence="3">histidine kinase</fullName>
        <ecNumber evidence="3">2.7.13.3</ecNumber>
    </recommendedName>
</protein>
<dbReference type="Gene3D" id="3.30.450.40">
    <property type="match status" value="1"/>
</dbReference>
<dbReference type="Gene3D" id="1.10.287.130">
    <property type="match status" value="1"/>
</dbReference>
<dbReference type="InterPro" id="IPR013655">
    <property type="entry name" value="PAS_fold_3"/>
</dbReference>
<accession>A0ABV4WU94</accession>
<dbReference type="InterPro" id="IPR035965">
    <property type="entry name" value="PAS-like_dom_sf"/>
</dbReference>
<comment type="caution">
    <text evidence="16">The sequence shown here is derived from an EMBL/GenBank/DDBJ whole genome shotgun (WGS) entry which is preliminary data.</text>
</comment>
<feature type="domain" description="PAS" evidence="15">
    <location>
        <begin position="69"/>
        <end position="130"/>
    </location>
</feature>
<dbReference type="Proteomes" id="UP001576780">
    <property type="component" value="Unassembled WGS sequence"/>
</dbReference>
<dbReference type="Pfam" id="PF02518">
    <property type="entry name" value="HATPase_c"/>
    <property type="match status" value="1"/>
</dbReference>
<keyword evidence="5" id="KW-0808">Transferase</keyword>